<organism evidence="1 2">
    <name type="scientific">Myxococcus llanfairpwllgwyngyllgogerychwyrndrobwllllantysiliogogogochensis</name>
    <dbReference type="NCBI Taxonomy" id="2590453"/>
    <lineage>
        <taxon>Bacteria</taxon>
        <taxon>Pseudomonadati</taxon>
        <taxon>Myxococcota</taxon>
        <taxon>Myxococcia</taxon>
        <taxon>Myxococcales</taxon>
        <taxon>Cystobacterineae</taxon>
        <taxon>Myxococcaceae</taxon>
        <taxon>Myxococcus</taxon>
    </lineage>
</organism>
<dbReference type="EMBL" id="VIFM01000339">
    <property type="protein sequence ID" value="TQF09498.1"/>
    <property type="molecule type" value="Genomic_DNA"/>
</dbReference>
<keyword evidence="2" id="KW-1185">Reference proteome</keyword>
<dbReference type="SUPFAM" id="SSF82171">
    <property type="entry name" value="DPP6 N-terminal domain-like"/>
    <property type="match status" value="1"/>
</dbReference>
<dbReference type="InterPro" id="IPR013431">
    <property type="entry name" value="Delta_60_rpt"/>
</dbReference>
<comment type="caution">
    <text evidence="1">The sequence shown here is derived from an EMBL/GenBank/DDBJ whole genome shotgun (WGS) entry which is preliminary data.</text>
</comment>
<dbReference type="Gene3D" id="2.80.10.50">
    <property type="match status" value="1"/>
</dbReference>
<reference evidence="1 2" key="1">
    <citation type="submission" date="2019-06" db="EMBL/GenBank/DDBJ databases">
        <authorList>
            <person name="Livingstone P."/>
            <person name="Whitworth D."/>
        </authorList>
    </citation>
    <scope>NUCLEOTIDE SEQUENCE [LARGE SCALE GENOMIC DNA]</scope>
    <source>
        <strain evidence="1 2">AM401</strain>
    </source>
</reference>
<feature type="non-terminal residue" evidence="1">
    <location>
        <position position="1"/>
    </location>
</feature>
<name>A0A540WKG2_9BACT</name>
<sequence length="421" mass="43580">GRGERVEVSVTLEVQAGQAALDVSFGAQGLGLPALGLPAVSINAMAVTPDGKWILAGSTGSAGLRDVLVARLLPDGTPDVSFGTQGTRVIDVCDGDDYVDAVTVLSDGRVVLAGGAIADTNSCTARNYQSLLLVRLTDTGALDTTFGTTGVRTFQLSAGNATLHALTVDSRGRVVGAGTVQNTDRDQVLVRLLPTGQLDTSFSADGLAWEDVGGDDEGLGVIALADDSLLLAGTTASHNHGLSLRRYQVNGERDRAFSYSPPAYVTPRLTPRTLHLLEGGKVLVGTRAVFSGEGAGTGAGLLRIDSGTGAVDASFGTQGYRYFVTVENQARDVLVGTGLLPGGDIALSTVYRDESGAPGLGLIHVSANGLTVLRSHHSDLPGSERPLVARLDAEGFFRVAGLHTAPGQSVETPFVARFWPY</sequence>
<evidence type="ECO:0008006" key="3">
    <source>
        <dbReference type="Google" id="ProtNLM"/>
    </source>
</evidence>
<dbReference type="Proteomes" id="UP000315369">
    <property type="component" value="Unassembled WGS sequence"/>
</dbReference>
<dbReference type="Pfam" id="PF17164">
    <property type="entry name" value="DUF5122"/>
    <property type="match status" value="2"/>
</dbReference>
<dbReference type="RefSeq" id="WP_141648683.1">
    <property type="nucleotide sequence ID" value="NZ_VIFM01000339.1"/>
</dbReference>
<protein>
    <recommendedName>
        <fullName evidence="3">Delta-60 repeat domain-containing protein</fullName>
    </recommendedName>
</protein>
<evidence type="ECO:0000313" key="1">
    <source>
        <dbReference type="EMBL" id="TQF09498.1"/>
    </source>
</evidence>
<evidence type="ECO:0000313" key="2">
    <source>
        <dbReference type="Proteomes" id="UP000315369"/>
    </source>
</evidence>
<gene>
    <name evidence="1" type="ORF">FJV41_44325</name>
</gene>
<dbReference type="AlphaFoldDB" id="A0A540WKG2"/>
<dbReference type="OrthoDB" id="5380868at2"/>
<accession>A0A540WKG2</accession>
<dbReference type="NCBIfam" id="TIGR02608">
    <property type="entry name" value="delta_60_rpt"/>
    <property type="match status" value="4"/>
</dbReference>
<proteinExistence type="predicted"/>